<organism evidence="2 3">
    <name type="scientific">Serinicoccus chungangensis</name>
    <dbReference type="NCBI Taxonomy" id="767452"/>
    <lineage>
        <taxon>Bacteria</taxon>
        <taxon>Bacillati</taxon>
        <taxon>Actinomycetota</taxon>
        <taxon>Actinomycetes</taxon>
        <taxon>Micrococcales</taxon>
        <taxon>Ornithinimicrobiaceae</taxon>
        <taxon>Serinicoccus</taxon>
    </lineage>
</organism>
<accession>A0A0W8I415</accession>
<evidence type="ECO:0008006" key="4">
    <source>
        <dbReference type="Google" id="ProtNLM"/>
    </source>
</evidence>
<dbReference type="STRING" id="767452.AVL62_14570"/>
<evidence type="ECO:0000313" key="2">
    <source>
        <dbReference type="EMBL" id="KUG52796.1"/>
    </source>
</evidence>
<dbReference type="EMBL" id="LQBL01000029">
    <property type="protein sequence ID" value="KUG52796.1"/>
    <property type="molecule type" value="Genomic_DNA"/>
</dbReference>
<evidence type="ECO:0000313" key="3">
    <source>
        <dbReference type="Proteomes" id="UP000054837"/>
    </source>
</evidence>
<gene>
    <name evidence="2" type="ORF">AVL62_14570</name>
</gene>
<protein>
    <recommendedName>
        <fullName evidence="4">Glycine zipper domain-containing protein</fullName>
    </recommendedName>
</protein>
<sequence length="346" mass="35792">MTVRIDPDGVIAMSGATLGVATSLSTIGGDITTQVEKVDLWVSAGAPDARRRTSTLAETLSMLAGAAKDHAIHYVDHEKPIQELREAGYWLPDFGNLLPDEDRTVTENIEQIARSDEFGALPLGVGQGLLERYRNFRLYVPKVDTVTAAGALDELTSLLGSADDVHEGTNLVRRPSGILVPQGSSADPRLPRISTLTDEATYRPGPNVTTSPDLGRPPTWARTGGRLLGGAGVALTVWDSAASQWEHDQQYHPEYSTGQRVASAGYNVATEGGGAIAGGLVGAHYGAIAGSFIPIPVVGTVGGALIGGAIGAFIGSKAGKAAGTALKEAGSAIADGAKEVWGSLFG</sequence>
<reference evidence="2 3" key="1">
    <citation type="submission" date="2015-12" db="EMBL/GenBank/DDBJ databases">
        <title>Serinicoccus chungangenesis strain CD08_5 genome sequencing and assembly.</title>
        <authorList>
            <person name="Chander A.M."/>
            <person name="Kaur G."/>
            <person name="Nair G.R."/>
            <person name="Dhawan D.K."/>
            <person name="Kochhar R.K."/>
            <person name="Mayilraj S."/>
            <person name="Bhadada S.K."/>
        </authorList>
    </citation>
    <scope>NUCLEOTIDE SEQUENCE [LARGE SCALE GENOMIC DNA]</scope>
    <source>
        <strain evidence="2 3">CD08_5</strain>
    </source>
</reference>
<evidence type="ECO:0000256" key="1">
    <source>
        <dbReference type="SAM" id="MobiDB-lite"/>
    </source>
</evidence>
<dbReference type="AlphaFoldDB" id="A0A0W8I415"/>
<comment type="caution">
    <text evidence="2">The sequence shown here is derived from an EMBL/GenBank/DDBJ whole genome shotgun (WGS) entry which is preliminary data.</text>
</comment>
<dbReference type="Proteomes" id="UP000054837">
    <property type="component" value="Unassembled WGS sequence"/>
</dbReference>
<keyword evidence="3" id="KW-1185">Reference proteome</keyword>
<name>A0A0W8I415_9MICO</name>
<proteinExistence type="predicted"/>
<feature type="region of interest" description="Disordered" evidence="1">
    <location>
        <begin position="199"/>
        <end position="218"/>
    </location>
</feature>